<dbReference type="AlphaFoldDB" id="A0AAQ3S554"/>
<protein>
    <submittedName>
        <fullName evidence="2">Uncharacterized protein</fullName>
    </submittedName>
</protein>
<feature type="transmembrane region" description="Helical" evidence="1">
    <location>
        <begin position="122"/>
        <end position="141"/>
    </location>
</feature>
<dbReference type="Proteomes" id="UP001374535">
    <property type="component" value="Chromosome 3"/>
</dbReference>
<keyword evidence="3" id="KW-1185">Reference proteome</keyword>
<gene>
    <name evidence="2" type="ORF">V8G54_009096</name>
</gene>
<accession>A0AAQ3S554</accession>
<keyword evidence="1" id="KW-0472">Membrane</keyword>
<evidence type="ECO:0000256" key="1">
    <source>
        <dbReference type="SAM" id="Phobius"/>
    </source>
</evidence>
<evidence type="ECO:0000313" key="2">
    <source>
        <dbReference type="EMBL" id="WVZ16114.1"/>
    </source>
</evidence>
<reference evidence="2 3" key="1">
    <citation type="journal article" date="2023" name="Life. Sci Alliance">
        <title>Evolutionary insights into 3D genome organization and epigenetic landscape of Vigna mungo.</title>
        <authorList>
            <person name="Junaid A."/>
            <person name="Singh B."/>
            <person name="Bhatia S."/>
        </authorList>
    </citation>
    <scope>NUCLEOTIDE SEQUENCE [LARGE SCALE GENOMIC DNA]</scope>
    <source>
        <strain evidence="2">Urdbean</strain>
    </source>
</reference>
<sequence length="522" mass="59423">MQRPEGAEWLVGSELKQKSGVREKVKVKVTVKKENEEWWWRRRWWRSGGGGGGVSGRGGGEREMTKGKARIPMARTRVLIKDSRANEDLTFGNLFFHPKIRVSDLHLQIEKKLAPVSSCENSFFFTAILVSFVIVGLLLSFSPVNEECAMEKLAERRWCDEVGDGVNGSSPLRCESRFWFEGDFWFSGFLSFVFQVDGSWWRMRKLYNDVAQRHEELAIRFHDTYGGAFGTTVRPGFEISDDGGAKMVVGMEKVGLDIDVSTATLLWLEDVLVAIATQDWWWSGGLEVEEDDDVSRPRPHPKLGFQIVGKGKTWWLLAPASLTCVLLCFRELIRCSSSLRCAKVMKALMIHGGTKRQWKMAMHNEDDDGSVSWFKRVRMLASQWFLRLRRLSRLGIEEDEYASCINGVCDLCVFLQVFDSVDDGDTLRIAHDAREVKQQPDLGFHDNWNFLICGFTCGENGVDFTMAMEEEDDGLGFSTGGFSQATGPSTVNEREYGPGGVFGWLLDGEDKQWWWWWRSMVA</sequence>
<organism evidence="2 3">
    <name type="scientific">Vigna mungo</name>
    <name type="common">Black gram</name>
    <name type="synonym">Phaseolus mungo</name>
    <dbReference type="NCBI Taxonomy" id="3915"/>
    <lineage>
        <taxon>Eukaryota</taxon>
        <taxon>Viridiplantae</taxon>
        <taxon>Streptophyta</taxon>
        <taxon>Embryophyta</taxon>
        <taxon>Tracheophyta</taxon>
        <taxon>Spermatophyta</taxon>
        <taxon>Magnoliopsida</taxon>
        <taxon>eudicotyledons</taxon>
        <taxon>Gunneridae</taxon>
        <taxon>Pentapetalae</taxon>
        <taxon>rosids</taxon>
        <taxon>fabids</taxon>
        <taxon>Fabales</taxon>
        <taxon>Fabaceae</taxon>
        <taxon>Papilionoideae</taxon>
        <taxon>50 kb inversion clade</taxon>
        <taxon>NPAAA clade</taxon>
        <taxon>indigoferoid/millettioid clade</taxon>
        <taxon>Phaseoleae</taxon>
        <taxon>Vigna</taxon>
    </lineage>
</organism>
<name>A0AAQ3S554_VIGMU</name>
<evidence type="ECO:0000313" key="3">
    <source>
        <dbReference type="Proteomes" id="UP001374535"/>
    </source>
</evidence>
<proteinExistence type="predicted"/>
<keyword evidence="1" id="KW-0812">Transmembrane</keyword>
<keyword evidence="1" id="KW-1133">Transmembrane helix</keyword>
<dbReference type="EMBL" id="CP144698">
    <property type="protein sequence ID" value="WVZ16114.1"/>
    <property type="molecule type" value="Genomic_DNA"/>
</dbReference>